<dbReference type="GO" id="GO:0042597">
    <property type="term" value="C:periplasmic space"/>
    <property type="evidence" value="ECO:0007669"/>
    <property type="project" value="UniProtKB-ARBA"/>
</dbReference>
<dbReference type="PROSITE" id="PS51257">
    <property type="entry name" value="PROKAR_LIPOPROTEIN"/>
    <property type="match status" value="1"/>
</dbReference>
<evidence type="ECO:0000256" key="1">
    <source>
        <dbReference type="ARBA" id="ARBA00004193"/>
    </source>
</evidence>
<sequence>MKKRLLMVLSASALLTLAGCSNEQKDSKQVTLSLPTEAKADKLDAQGYEAAMPVYSAVYEPLVKYDKDKGVTAGLAEKWEVDNEGKVYEFHLKKDIKFSDGSPFNAEAVKFSIERAKAINKDSTVETLKKLDQVVVKDDHTVQIKLKSPSNQVLNELTQVRPLRMMSPHAVEGEKVDGKFKEAIGTGAFVVDKNGKEKTTLKPNKHFNNEHPVKYNLAFQTIEDGDSRNSAVQSGTVDISGGALGMLTDQQIKEDKKNKALTIEDKPSTVSHFMAFNPNHKVLKERAIREAISKSINTKALSDKEMKGIFQKNVQFVNDDNQQTHEYDVKSAEKLLNEEGYTKNSDGMFEKDGKVLSFNLVIQTAEFPNWKDKSEQVQQDLKKAGIKVNIKTLDAQTYYDTLWTKKDYDLIFYRTYSDALMPYNFMSSVFKNVDGKSGVLANDDTLTKQLDDYTTKISRDDQQRAFDDIFKHFNQQYFGVPIAYPNETFVVSDKVKSFKFTGLTDAPVDYKSLKVNEQ</sequence>
<dbReference type="PIRSF" id="PIRSF002741">
    <property type="entry name" value="MppA"/>
    <property type="match status" value="1"/>
</dbReference>
<dbReference type="PANTHER" id="PTHR30290:SF10">
    <property type="entry name" value="PERIPLASMIC OLIGOPEPTIDE-BINDING PROTEIN-RELATED"/>
    <property type="match status" value="1"/>
</dbReference>
<dbReference type="GO" id="GO:0043190">
    <property type="term" value="C:ATP-binding cassette (ABC) transporter complex"/>
    <property type="evidence" value="ECO:0007669"/>
    <property type="project" value="InterPro"/>
</dbReference>
<reference evidence="7 8" key="1">
    <citation type="submission" date="2018-10" db="EMBL/GenBank/DDBJ databases">
        <title>A collection Staphylococci species genome sequencing.</title>
        <authorList>
            <person name="Cole K."/>
        </authorList>
    </citation>
    <scope>NUCLEOTIDE SEQUENCE [LARGE SCALE GENOMIC DNA]</scope>
    <source>
        <strain evidence="8">NCTC 12218</strain>
    </source>
</reference>
<protein>
    <submittedName>
        <fullName evidence="7">Nickel ABC transporter substrate-binding protein</fullName>
    </submittedName>
</protein>
<dbReference type="InterPro" id="IPR000914">
    <property type="entry name" value="SBP_5_dom"/>
</dbReference>
<keyword evidence="3" id="KW-0813">Transport</keyword>
<dbReference type="EMBL" id="RXWV01000027">
    <property type="protein sequence ID" value="RTX73511.1"/>
    <property type="molecule type" value="Genomic_DNA"/>
</dbReference>
<dbReference type="InterPro" id="IPR023765">
    <property type="entry name" value="SBP_5_CS"/>
</dbReference>
<dbReference type="Gene3D" id="3.10.105.10">
    <property type="entry name" value="Dipeptide-binding Protein, Domain 3"/>
    <property type="match status" value="1"/>
</dbReference>
<feature type="domain" description="Solute-binding protein family 5" evidence="6">
    <location>
        <begin position="71"/>
        <end position="434"/>
    </location>
</feature>
<comment type="subcellular location">
    <subcellularLocation>
        <location evidence="1">Cell membrane</location>
        <topology evidence="1">Lipid-anchor</topology>
    </subcellularLocation>
</comment>
<comment type="similarity">
    <text evidence="2">Belongs to the bacterial solute-binding protein 5 family.</text>
</comment>
<accession>A0AAJ4VI75</accession>
<dbReference type="Gene3D" id="3.40.190.10">
    <property type="entry name" value="Periplasmic binding protein-like II"/>
    <property type="match status" value="1"/>
</dbReference>
<evidence type="ECO:0000313" key="8">
    <source>
        <dbReference type="Proteomes" id="UP000274792"/>
    </source>
</evidence>
<evidence type="ECO:0000259" key="6">
    <source>
        <dbReference type="Pfam" id="PF00496"/>
    </source>
</evidence>
<dbReference type="RefSeq" id="WP_126477058.1">
    <property type="nucleotide sequence ID" value="NZ_RXWV01000027.1"/>
</dbReference>
<keyword evidence="4 5" id="KW-0732">Signal</keyword>
<name>A0AAJ4VI75_MAMSC</name>
<dbReference type="Pfam" id="PF00496">
    <property type="entry name" value="SBP_bac_5"/>
    <property type="match status" value="1"/>
</dbReference>
<organism evidence="7 8">
    <name type="scientific">Mammaliicoccus sciuri</name>
    <name type="common">Staphylococcus sciuri</name>
    <dbReference type="NCBI Taxonomy" id="1296"/>
    <lineage>
        <taxon>Bacteria</taxon>
        <taxon>Bacillati</taxon>
        <taxon>Bacillota</taxon>
        <taxon>Bacilli</taxon>
        <taxon>Bacillales</taxon>
        <taxon>Staphylococcaceae</taxon>
        <taxon>Mammaliicoccus</taxon>
    </lineage>
</organism>
<dbReference type="SUPFAM" id="SSF53850">
    <property type="entry name" value="Periplasmic binding protein-like II"/>
    <property type="match status" value="1"/>
</dbReference>
<evidence type="ECO:0000256" key="4">
    <source>
        <dbReference type="ARBA" id="ARBA00022729"/>
    </source>
</evidence>
<evidence type="ECO:0000256" key="2">
    <source>
        <dbReference type="ARBA" id="ARBA00005695"/>
    </source>
</evidence>
<feature type="chain" id="PRO_5042490226" evidence="5">
    <location>
        <begin position="19"/>
        <end position="518"/>
    </location>
</feature>
<feature type="signal peptide" evidence="5">
    <location>
        <begin position="1"/>
        <end position="18"/>
    </location>
</feature>
<comment type="caution">
    <text evidence="7">The sequence shown here is derived from an EMBL/GenBank/DDBJ whole genome shotgun (WGS) entry which is preliminary data.</text>
</comment>
<evidence type="ECO:0000256" key="3">
    <source>
        <dbReference type="ARBA" id="ARBA00022448"/>
    </source>
</evidence>
<dbReference type="PANTHER" id="PTHR30290">
    <property type="entry name" value="PERIPLASMIC BINDING COMPONENT OF ABC TRANSPORTER"/>
    <property type="match status" value="1"/>
</dbReference>
<dbReference type="Proteomes" id="UP000274792">
    <property type="component" value="Unassembled WGS sequence"/>
</dbReference>
<dbReference type="GO" id="GO:1904680">
    <property type="term" value="F:peptide transmembrane transporter activity"/>
    <property type="evidence" value="ECO:0007669"/>
    <property type="project" value="TreeGrafter"/>
</dbReference>
<proteinExistence type="inferred from homology"/>
<dbReference type="PROSITE" id="PS01040">
    <property type="entry name" value="SBP_BACTERIAL_5"/>
    <property type="match status" value="1"/>
</dbReference>
<gene>
    <name evidence="7" type="ORF">CD117_05510</name>
</gene>
<evidence type="ECO:0000313" key="7">
    <source>
        <dbReference type="EMBL" id="RTX73511.1"/>
    </source>
</evidence>
<evidence type="ECO:0000256" key="5">
    <source>
        <dbReference type="SAM" id="SignalP"/>
    </source>
</evidence>
<dbReference type="AlphaFoldDB" id="A0AAJ4VI75"/>
<dbReference type="InterPro" id="IPR030678">
    <property type="entry name" value="Peptide/Ni-bd"/>
</dbReference>
<dbReference type="InterPro" id="IPR039424">
    <property type="entry name" value="SBP_5"/>
</dbReference>
<dbReference type="GO" id="GO:0015833">
    <property type="term" value="P:peptide transport"/>
    <property type="evidence" value="ECO:0007669"/>
    <property type="project" value="TreeGrafter"/>
</dbReference>